<comment type="catalytic activity">
    <reaction evidence="1">
        <text>ATP + protein L-histidine = ADP + protein N-phospho-L-histidine.</text>
        <dbReference type="EC" id="2.7.13.3"/>
    </reaction>
</comment>
<dbReference type="RefSeq" id="WP_377388740.1">
    <property type="nucleotide sequence ID" value="NZ_JBHSAN010000014.1"/>
</dbReference>
<proteinExistence type="predicted"/>
<organism evidence="13 14">
    <name type="scientific">Prauserella oleivorans</name>
    <dbReference type="NCBI Taxonomy" id="1478153"/>
    <lineage>
        <taxon>Bacteria</taxon>
        <taxon>Bacillati</taxon>
        <taxon>Actinomycetota</taxon>
        <taxon>Actinomycetes</taxon>
        <taxon>Pseudonocardiales</taxon>
        <taxon>Pseudonocardiaceae</taxon>
        <taxon>Prauserella</taxon>
    </lineage>
</organism>
<feature type="region of interest" description="Disordered" evidence="9">
    <location>
        <begin position="1"/>
        <end position="32"/>
    </location>
</feature>
<feature type="transmembrane region" description="Helical" evidence="10">
    <location>
        <begin position="159"/>
        <end position="178"/>
    </location>
</feature>
<dbReference type="GO" id="GO:0016301">
    <property type="term" value="F:kinase activity"/>
    <property type="evidence" value="ECO:0007669"/>
    <property type="project" value="UniProtKB-KW"/>
</dbReference>
<evidence type="ECO:0000256" key="7">
    <source>
        <dbReference type="ARBA" id="ARBA00022840"/>
    </source>
</evidence>
<evidence type="ECO:0000259" key="12">
    <source>
        <dbReference type="Pfam" id="PF07730"/>
    </source>
</evidence>
<dbReference type="InterPro" id="IPR011712">
    <property type="entry name" value="Sig_transdc_His_kin_sub3_dim/P"/>
</dbReference>
<dbReference type="InterPro" id="IPR050482">
    <property type="entry name" value="Sensor_HK_TwoCompSys"/>
</dbReference>
<keyword evidence="10" id="KW-0472">Membrane</keyword>
<dbReference type="SUPFAM" id="SSF55874">
    <property type="entry name" value="ATPase domain of HSP90 chaperone/DNA topoisomerase II/histidine kinase"/>
    <property type="match status" value="1"/>
</dbReference>
<feature type="transmembrane region" description="Helical" evidence="10">
    <location>
        <begin position="46"/>
        <end position="64"/>
    </location>
</feature>
<dbReference type="EMBL" id="JBHUOF010000005">
    <property type="protein sequence ID" value="MFD2798712.1"/>
    <property type="molecule type" value="Genomic_DNA"/>
</dbReference>
<evidence type="ECO:0000259" key="11">
    <source>
        <dbReference type="Pfam" id="PF02518"/>
    </source>
</evidence>
<dbReference type="Gene3D" id="1.20.5.1930">
    <property type="match status" value="1"/>
</dbReference>
<dbReference type="PANTHER" id="PTHR24421:SF10">
    <property type="entry name" value="NITRATE_NITRITE SENSOR PROTEIN NARQ"/>
    <property type="match status" value="1"/>
</dbReference>
<keyword evidence="4" id="KW-0808">Transferase</keyword>
<evidence type="ECO:0000256" key="5">
    <source>
        <dbReference type="ARBA" id="ARBA00022741"/>
    </source>
</evidence>
<keyword evidence="5" id="KW-0547">Nucleotide-binding</keyword>
<comment type="caution">
    <text evidence="13">The sequence shown here is derived from an EMBL/GenBank/DDBJ whole genome shotgun (WGS) entry which is preliminary data.</text>
</comment>
<dbReference type="PANTHER" id="PTHR24421">
    <property type="entry name" value="NITRATE/NITRITE SENSOR PROTEIN NARX-RELATED"/>
    <property type="match status" value="1"/>
</dbReference>
<evidence type="ECO:0000256" key="10">
    <source>
        <dbReference type="SAM" id="Phobius"/>
    </source>
</evidence>
<evidence type="ECO:0000256" key="4">
    <source>
        <dbReference type="ARBA" id="ARBA00022679"/>
    </source>
</evidence>
<keyword evidence="8" id="KW-0902">Two-component regulatory system</keyword>
<dbReference type="CDD" id="cd16917">
    <property type="entry name" value="HATPase_UhpB-NarQ-NarX-like"/>
    <property type="match status" value="1"/>
</dbReference>
<dbReference type="InterPro" id="IPR036890">
    <property type="entry name" value="HATPase_C_sf"/>
</dbReference>
<dbReference type="Pfam" id="PF02518">
    <property type="entry name" value="HATPase_c"/>
    <property type="match status" value="1"/>
</dbReference>
<keyword evidence="6 13" id="KW-0418">Kinase</keyword>
<evidence type="ECO:0000256" key="2">
    <source>
        <dbReference type="ARBA" id="ARBA00012438"/>
    </source>
</evidence>
<gene>
    <name evidence="13" type="ORF">ACFS2C_04820</name>
</gene>
<dbReference type="Proteomes" id="UP001597478">
    <property type="component" value="Unassembled WGS sequence"/>
</dbReference>
<dbReference type="Pfam" id="PF07730">
    <property type="entry name" value="HisKA_3"/>
    <property type="match status" value="1"/>
</dbReference>
<protein>
    <recommendedName>
        <fullName evidence="2">histidine kinase</fullName>
        <ecNumber evidence="2">2.7.13.3</ecNumber>
    </recommendedName>
</protein>
<feature type="domain" description="Signal transduction histidine kinase subgroup 3 dimerisation and phosphoacceptor" evidence="12">
    <location>
        <begin position="208"/>
        <end position="271"/>
    </location>
</feature>
<keyword evidence="10" id="KW-0812">Transmembrane</keyword>
<sequence length="403" mass="43726">MATEGMTIPDVSVRGPSARSADHARPRSSTAGPMTAVWRRSAVRKAAVDASVFLIAVLDVWLVFPEEAPPYSVYLSAVSCAALLVRRWLPFTVLLLTVPGFLAGWAQVAAMLALGFLATRKQMHWQVWVGAGLVWLCRFMLWPLPDFLALTWREHMLDVIYGVIVAGMPLAIGLLIGARTELAARLAELAESRDRERKLYAEMVRADERARLAREMHDVVSHDITLIAMQAGALSAAATTDDAARTARTIRQLSTNTLEELRALVGVLRSGSVEDDGPQPKLCDIDDLVRTTEVPVRLSVARVPSELPPEVSAAAYRTVQEALTNVHKHAAGATAYVTVAAEDDRLLVEVRNDRPSRPGSRLPSGGFGLTGLKERARLLGGTLEAQPTEDGGFVVVASYPLAR</sequence>
<feature type="transmembrane region" description="Helical" evidence="10">
    <location>
        <begin position="125"/>
        <end position="144"/>
    </location>
</feature>
<evidence type="ECO:0000256" key="6">
    <source>
        <dbReference type="ARBA" id="ARBA00022777"/>
    </source>
</evidence>
<keyword evidence="10" id="KW-1133">Transmembrane helix</keyword>
<feature type="transmembrane region" description="Helical" evidence="10">
    <location>
        <begin position="93"/>
        <end position="118"/>
    </location>
</feature>
<dbReference type="Gene3D" id="3.30.565.10">
    <property type="entry name" value="Histidine kinase-like ATPase, C-terminal domain"/>
    <property type="match status" value="1"/>
</dbReference>
<evidence type="ECO:0000256" key="8">
    <source>
        <dbReference type="ARBA" id="ARBA00023012"/>
    </source>
</evidence>
<dbReference type="InterPro" id="IPR003594">
    <property type="entry name" value="HATPase_dom"/>
</dbReference>
<evidence type="ECO:0000313" key="14">
    <source>
        <dbReference type="Proteomes" id="UP001597478"/>
    </source>
</evidence>
<evidence type="ECO:0000256" key="1">
    <source>
        <dbReference type="ARBA" id="ARBA00000085"/>
    </source>
</evidence>
<evidence type="ECO:0000256" key="9">
    <source>
        <dbReference type="SAM" id="MobiDB-lite"/>
    </source>
</evidence>
<name>A0ABW5W6H5_9PSEU</name>
<feature type="domain" description="Histidine kinase/HSP90-like ATPase" evidence="11">
    <location>
        <begin position="314"/>
        <end position="402"/>
    </location>
</feature>
<keyword evidence="3" id="KW-0597">Phosphoprotein</keyword>
<evidence type="ECO:0000256" key="3">
    <source>
        <dbReference type="ARBA" id="ARBA00022553"/>
    </source>
</evidence>
<keyword evidence="7" id="KW-0067">ATP-binding</keyword>
<reference evidence="14" key="1">
    <citation type="journal article" date="2019" name="Int. J. Syst. Evol. Microbiol.">
        <title>The Global Catalogue of Microorganisms (GCM) 10K type strain sequencing project: providing services to taxonomists for standard genome sequencing and annotation.</title>
        <authorList>
            <consortium name="The Broad Institute Genomics Platform"/>
            <consortium name="The Broad Institute Genome Sequencing Center for Infectious Disease"/>
            <person name="Wu L."/>
            <person name="Ma J."/>
        </authorList>
    </citation>
    <scope>NUCLEOTIDE SEQUENCE [LARGE SCALE GENOMIC DNA]</scope>
    <source>
        <strain evidence="14">IBRC-M 10906</strain>
    </source>
</reference>
<accession>A0ABW5W6H5</accession>
<keyword evidence="14" id="KW-1185">Reference proteome</keyword>
<evidence type="ECO:0000313" key="13">
    <source>
        <dbReference type="EMBL" id="MFD2798712.1"/>
    </source>
</evidence>
<dbReference type="EC" id="2.7.13.3" evidence="2"/>